<dbReference type="InterPro" id="IPR036365">
    <property type="entry name" value="PGBD-like_sf"/>
</dbReference>
<dbReference type="InterPro" id="IPR036908">
    <property type="entry name" value="RlpA-like_sf"/>
</dbReference>
<dbReference type="SUPFAM" id="SSF47090">
    <property type="entry name" value="PGBD-like"/>
    <property type="match status" value="1"/>
</dbReference>
<feature type="domain" description="Peptidoglycan binding-like" evidence="3">
    <location>
        <begin position="31"/>
        <end position="86"/>
    </location>
</feature>
<dbReference type="EMBL" id="HE576794">
    <property type="protein sequence ID" value="CCC72492.1"/>
    <property type="molecule type" value="Genomic_DNA"/>
</dbReference>
<reference evidence="5 6" key="1">
    <citation type="journal article" date="2011" name="J. Bacteriol.">
        <title>Genome Sequence of the Ruminal Bacterium Megasphaera elsdenii.</title>
        <authorList>
            <person name="Marx H."/>
            <person name="Graf A.B."/>
            <person name="Tatto N."/>
            <person name="Thallinger G.G."/>
            <person name="Mattanovich D."/>
            <person name="Sauer M."/>
        </authorList>
    </citation>
    <scope>NUCLEOTIDE SEQUENCE [LARGE SCALE GENOMIC DNA]</scope>
    <source>
        <strain evidence="5 6">DSM 20460</strain>
    </source>
</reference>
<evidence type="ECO:0000256" key="1">
    <source>
        <dbReference type="ARBA" id="ARBA00022729"/>
    </source>
</evidence>
<dbReference type="KEGG" id="med:MELS_0269"/>
<name>G0VLB2_MEGEL</name>
<dbReference type="eggNOG" id="COG3409">
    <property type="taxonomic scope" value="Bacteria"/>
</dbReference>
<evidence type="ECO:0000313" key="6">
    <source>
        <dbReference type="Proteomes" id="UP000010111"/>
    </source>
</evidence>
<protein>
    <submittedName>
        <fullName evidence="5">3D domain protein</fullName>
    </submittedName>
</protein>
<dbReference type="SUPFAM" id="SSF50685">
    <property type="entry name" value="Barwin-like endoglucanases"/>
    <property type="match status" value="1"/>
</dbReference>
<dbReference type="AlphaFoldDB" id="G0VLB2"/>
<organism evidence="5 6">
    <name type="scientific">Megasphaera elsdenii DSM 20460</name>
    <dbReference type="NCBI Taxonomy" id="1064535"/>
    <lineage>
        <taxon>Bacteria</taxon>
        <taxon>Bacillati</taxon>
        <taxon>Bacillota</taxon>
        <taxon>Negativicutes</taxon>
        <taxon>Veillonellales</taxon>
        <taxon>Veillonellaceae</taxon>
        <taxon>Megasphaera</taxon>
    </lineage>
</organism>
<dbReference type="Gene3D" id="1.10.101.10">
    <property type="entry name" value="PGBD-like superfamily/PGBD"/>
    <property type="match status" value="1"/>
</dbReference>
<keyword evidence="6" id="KW-1185">Reference proteome</keyword>
<dbReference type="PROSITE" id="PS51257">
    <property type="entry name" value="PROKAR_LIPOPROTEIN"/>
    <property type="match status" value="1"/>
</dbReference>
<accession>G0VLB2</accession>
<evidence type="ECO:0000256" key="2">
    <source>
        <dbReference type="SAM" id="SignalP"/>
    </source>
</evidence>
<dbReference type="InterPro" id="IPR010611">
    <property type="entry name" value="3D_dom"/>
</dbReference>
<dbReference type="CDD" id="cd14667">
    <property type="entry name" value="3D_containing_proteins"/>
    <property type="match status" value="1"/>
</dbReference>
<evidence type="ECO:0000259" key="4">
    <source>
        <dbReference type="Pfam" id="PF06725"/>
    </source>
</evidence>
<dbReference type="PANTHER" id="PTHR39160:SF4">
    <property type="entry name" value="RESUSCITATION-PROMOTING FACTOR RPFB"/>
    <property type="match status" value="1"/>
</dbReference>
<gene>
    <name evidence="5" type="ORF">MELS_0269</name>
</gene>
<dbReference type="GO" id="GO:0004553">
    <property type="term" value="F:hydrolase activity, hydrolyzing O-glycosyl compounds"/>
    <property type="evidence" value="ECO:0007669"/>
    <property type="project" value="InterPro"/>
</dbReference>
<dbReference type="STRING" id="1064535.MELS_0269"/>
<dbReference type="InterPro" id="IPR036366">
    <property type="entry name" value="PGBDSf"/>
</dbReference>
<dbReference type="PANTHER" id="PTHR39160">
    <property type="entry name" value="CELL WALL-BINDING PROTEIN YOCH"/>
    <property type="match status" value="1"/>
</dbReference>
<dbReference type="InterPro" id="IPR002477">
    <property type="entry name" value="Peptidoglycan-bd-like"/>
</dbReference>
<dbReference type="eggNOG" id="COG3584">
    <property type="taxonomic scope" value="Bacteria"/>
</dbReference>
<dbReference type="InterPro" id="IPR059180">
    <property type="entry name" value="3D_YorM"/>
</dbReference>
<dbReference type="Proteomes" id="UP000010111">
    <property type="component" value="Chromosome"/>
</dbReference>
<dbReference type="Pfam" id="PF01471">
    <property type="entry name" value="PG_binding_1"/>
    <property type="match status" value="1"/>
</dbReference>
<dbReference type="GO" id="GO:0009254">
    <property type="term" value="P:peptidoglycan turnover"/>
    <property type="evidence" value="ECO:0007669"/>
    <property type="project" value="InterPro"/>
</dbReference>
<evidence type="ECO:0000313" key="5">
    <source>
        <dbReference type="EMBL" id="CCC72492.1"/>
    </source>
</evidence>
<feature type="chain" id="PRO_5003410597" evidence="2">
    <location>
        <begin position="24"/>
        <end position="196"/>
    </location>
</feature>
<feature type="signal peptide" evidence="2">
    <location>
        <begin position="1"/>
        <end position="23"/>
    </location>
</feature>
<dbReference type="GO" id="GO:0019867">
    <property type="term" value="C:outer membrane"/>
    <property type="evidence" value="ECO:0007669"/>
    <property type="project" value="InterPro"/>
</dbReference>
<dbReference type="InterPro" id="IPR051933">
    <property type="entry name" value="Resuscitation_pf_RpfB"/>
</dbReference>
<sequence length="196" mass="20516">MRNRILILMTTICIFAFTSLACASVQMGMSGSVVQSVQYMLQDTGYLSGSADGDFGPSTEAAVEQFQADHGLTADGVVGSQTMEALSEASGRPIPEESSSTEGYQRRLVMEATAYTAADGGGDGYTATGQYLQRGMVAVDPDVIPLGSQLYIEGYGYAVAADTGGAIVGDRIDLAMDSTSEALDFGRRDVVVYVLG</sequence>
<evidence type="ECO:0000259" key="3">
    <source>
        <dbReference type="Pfam" id="PF01471"/>
    </source>
</evidence>
<proteinExistence type="predicted"/>
<dbReference type="HOGENOM" id="CLU_098269_0_0_9"/>
<feature type="domain" description="3D" evidence="4">
    <location>
        <begin position="137"/>
        <end position="195"/>
    </location>
</feature>
<keyword evidence="1 2" id="KW-0732">Signal</keyword>
<dbReference type="Pfam" id="PF06725">
    <property type="entry name" value="3D"/>
    <property type="match status" value="1"/>
</dbReference>